<dbReference type="InterPro" id="IPR012337">
    <property type="entry name" value="RNaseH-like_sf"/>
</dbReference>
<dbReference type="GO" id="GO:0008296">
    <property type="term" value="F:3'-5'-DNA exonuclease activity"/>
    <property type="evidence" value="ECO:0007669"/>
    <property type="project" value="TreeGrafter"/>
</dbReference>
<feature type="domain" description="DNA-directed DNA polymerase family B exonuclease" evidence="4">
    <location>
        <begin position="139"/>
        <end position="289"/>
    </location>
</feature>
<comment type="caution">
    <text evidence="6">The sequence shown here is derived from an EMBL/GenBank/DDBJ whole genome shotgun (WGS) entry which is preliminary data.</text>
</comment>
<dbReference type="InterPro" id="IPR006133">
    <property type="entry name" value="DNA-dir_DNA_pol_B_exonuc"/>
</dbReference>
<dbReference type="SUPFAM" id="SSF53098">
    <property type="entry name" value="Ribonuclease H-like"/>
    <property type="match status" value="1"/>
</dbReference>
<reference evidence="6 7" key="1">
    <citation type="submission" date="2017-03" db="EMBL/GenBank/DDBJ databases">
        <title>Genome Survey of Euroglyphus maynei.</title>
        <authorList>
            <person name="Arlian L.G."/>
            <person name="Morgan M.S."/>
            <person name="Rider S.D."/>
        </authorList>
    </citation>
    <scope>NUCLEOTIDE SEQUENCE [LARGE SCALE GENOMIC DNA]</scope>
    <source>
        <strain evidence="6">Arlian Lab</strain>
        <tissue evidence="6">Whole body</tissue>
    </source>
</reference>
<comment type="catalytic activity">
    <reaction evidence="3">
        <text>DNA(n) + a 2'-deoxyribonucleoside 5'-triphosphate = DNA(n+1) + diphosphate</text>
        <dbReference type="Rhea" id="RHEA:22508"/>
        <dbReference type="Rhea" id="RHEA-COMP:17339"/>
        <dbReference type="Rhea" id="RHEA-COMP:17340"/>
        <dbReference type="ChEBI" id="CHEBI:33019"/>
        <dbReference type="ChEBI" id="CHEBI:61560"/>
        <dbReference type="ChEBI" id="CHEBI:173112"/>
        <dbReference type="EC" id="2.7.7.7"/>
    </reaction>
</comment>
<dbReference type="Gene3D" id="3.30.342.10">
    <property type="entry name" value="DNA Polymerase, chain B, domain 1"/>
    <property type="match status" value="1"/>
</dbReference>
<dbReference type="Proteomes" id="UP000194236">
    <property type="component" value="Unassembled WGS sequence"/>
</dbReference>
<feature type="non-terminal residue" evidence="6">
    <location>
        <position position="289"/>
    </location>
</feature>
<dbReference type="InterPro" id="IPR056435">
    <property type="entry name" value="DPOD/Z_N"/>
</dbReference>
<dbReference type="Gene3D" id="3.30.420.10">
    <property type="entry name" value="Ribonuclease H-like superfamily/Ribonuclease H"/>
    <property type="match status" value="1"/>
</dbReference>
<dbReference type="GO" id="GO:0006287">
    <property type="term" value="P:base-excision repair, gap-filling"/>
    <property type="evidence" value="ECO:0007669"/>
    <property type="project" value="TreeGrafter"/>
</dbReference>
<dbReference type="Pfam" id="PF24055">
    <property type="entry name" value="POL3_N"/>
    <property type="match status" value="1"/>
</dbReference>
<dbReference type="AlphaFoldDB" id="A0A1Y3AS01"/>
<dbReference type="OrthoDB" id="6537894at2759"/>
<evidence type="ECO:0000259" key="5">
    <source>
        <dbReference type="Pfam" id="PF24055"/>
    </source>
</evidence>
<name>A0A1Y3AS01_EURMA</name>
<dbReference type="GO" id="GO:0006297">
    <property type="term" value="P:nucleotide-excision repair, DNA gap filling"/>
    <property type="evidence" value="ECO:0007669"/>
    <property type="project" value="TreeGrafter"/>
</dbReference>
<dbReference type="GO" id="GO:0003887">
    <property type="term" value="F:DNA-directed DNA polymerase activity"/>
    <property type="evidence" value="ECO:0007669"/>
    <property type="project" value="UniProtKB-EC"/>
</dbReference>
<keyword evidence="7" id="KW-1185">Reference proteome</keyword>
<evidence type="ECO:0000313" key="6">
    <source>
        <dbReference type="EMBL" id="OTF71242.1"/>
    </source>
</evidence>
<dbReference type="GO" id="GO:0043625">
    <property type="term" value="C:delta DNA polymerase complex"/>
    <property type="evidence" value="ECO:0007669"/>
    <property type="project" value="TreeGrafter"/>
</dbReference>
<protein>
    <recommendedName>
        <fullName evidence="1">DNA polymerase delta catalytic subunit</fullName>
    </recommendedName>
    <alternativeName>
        <fullName evidence="2">3'-5' exodeoxyribonuclease</fullName>
    </alternativeName>
</protein>
<organism evidence="6 7">
    <name type="scientific">Euroglyphus maynei</name>
    <name type="common">Mayne's house dust mite</name>
    <dbReference type="NCBI Taxonomy" id="6958"/>
    <lineage>
        <taxon>Eukaryota</taxon>
        <taxon>Metazoa</taxon>
        <taxon>Ecdysozoa</taxon>
        <taxon>Arthropoda</taxon>
        <taxon>Chelicerata</taxon>
        <taxon>Arachnida</taxon>
        <taxon>Acari</taxon>
        <taxon>Acariformes</taxon>
        <taxon>Sarcoptiformes</taxon>
        <taxon>Astigmata</taxon>
        <taxon>Psoroptidia</taxon>
        <taxon>Analgoidea</taxon>
        <taxon>Pyroglyphidae</taxon>
        <taxon>Pyroglyphinae</taxon>
        <taxon>Euroglyphus</taxon>
    </lineage>
</organism>
<feature type="domain" description="DNA polymerase delta/zeta catalytic subunit N-terminal" evidence="5">
    <location>
        <begin position="43"/>
        <end position="120"/>
    </location>
</feature>
<accession>A0A1Y3AS01</accession>
<evidence type="ECO:0000256" key="1">
    <source>
        <dbReference type="ARBA" id="ARBA00024411"/>
    </source>
</evidence>
<proteinExistence type="predicted"/>
<evidence type="ECO:0000313" key="7">
    <source>
        <dbReference type="Proteomes" id="UP000194236"/>
    </source>
</evidence>
<dbReference type="GO" id="GO:0003676">
    <property type="term" value="F:nucleic acid binding"/>
    <property type="evidence" value="ECO:0007669"/>
    <property type="project" value="InterPro"/>
</dbReference>
<dbReference type="InterPro" id="IPR036397">
    <property type="entry name" value="RNaseH_sf"/>
</dbReference>
<gene>
    <name evidence="6" type="ORF">BLA29_008581</name>
</gene>
<dbReference type="InterPro" id="IPR050240">
    <property type="entry name" value="DNA_pol_type-B"/>
</dbReference>
<dbReference type="FunFam" id="3.30.342.10:FF:000003">
    <property type="entry name" value="DNA polymerase"/>
    <property type="match status" value="1"/>
</dbReference>
<dbReference type="Pfam" id="PF03104">
    <property type="entry name" value="DNA_pol_B_exo1"/>
    <property type="match status" value="1"/>
</dbReference>
<dbReference type="EMBL" id="MUJZ01061963">
    <property type="protein sequence ID" value="OTF71242.1"/>
    <property type="molecule type" value="Genomic_DNA"/>
</dbReference>
<dbReference type="PANTHER" id="PTHR10322:SF23">
    <property type="entry name" value="DNA POLYMERASE DELTA CATALYTIC SUBUNIT"/>
    <property type="match status" value="1"/>
</dbReference>
<evidence type="ECO:0000259" key="4">
    <source>
        <dbReference type="Pfam" id="PF03104"/>
    </source>
</evidence>
<evidence type="ECO:0000256" key="3">
    <source>
        <dbReference type="ARBA" id="ARBA00049244"/>
    </source>
</evidence>
<sequence>MDLDYYIGEARPDMPGPLQGPMPIMRMFGVTSDGVSVMTHIHGFAPYFYVLAPINFDSKLCKQLLERLNKLILGELRNNSENISDAVLSIDLVEKQSLYGYQKLDKTRFIKITLCLPRLISIAARILTTTNLLGQSETKCFESNIEFEIRFMVDRSIVGCCWIELPAKSYKLRSPDQYESRCQVELDVAYDKLIAYEPDEKWSSIAPLRVLSFDIECAGRKGIFPEPEHDPIIQIANYVTRQGESEPFIRVIFCLKTCLPIVDHEVRCYDDEKKLLQAWADFVREVDPD</sequence>
<evidence type="ECO:0000256" key="2">
    <source>
        <dbReference type="ARBA" id="ARBA00042791"/>
    </source>
</evidence>
<dbReference type="GO" id="GO:0045004">
    <property type="term" value="P:DNA replication proofreading"/>
    <property type="evidence" value="ECO:0007669"/>
    <property type="project" value="TreeGrafter"/>
</dbReference>
<dbReference type="PANTHER" id="PTHR10322">
    <property type="entry name" value="DNA POLYMERASE CATALYTIC SUBUNIT"/>
    <property type="match status" value="1"/>
</dbReference>